<proteinExistence type="inferred from homology"/>
<comment type="subcellular location">
    <subcellularLocation>
        <location evidence="4">Cytoplasm</location>
    </subcellularLocation>
</comment>
<protein>
    <recommendedName>
        <fullName evidence="4">Leucyl/phenylalanyl-tRNA--protein transferase</fullName>
        <ecNumber evidence="4">2.3.2.6</ecNumber>
    </recommendedName>
    <alternativeName>
        <fullName evidence="4">L/F-transferase</fullName>
    </alternativeName>
    <alternativeName>
        <fullName evidence="4">Leucyltransferase</fullName>
    </alternativeName>
    <alternativeName>
        <fullName evidence="4">Phenyalanyltransferase</fullName>
    </alternativeName>
</protein>
<evidence type="ECO:0000256" key="1">
    <source>
        <dbReference type="ARBA" id="ARBA00022490"/>
    </source>
</evidence>
<evidence type="ECO:0000256" key="2">
    <source>
        <dbReference type="ARBA" id="ARBA00022679"/>
    </source>
</evidence>
<dbReference type="GO" id="GO:0008914">
    <property type="term" value="F:leucyl-tRNA--protein transferase activity"/>
    <property type="evidence" value="ECO:0007669"/>
    <property type="project" value="UniProtKB-UniRule"/>
</dbReference>
<keyword evidence="2 4" id="KW-0808">Transferase</keyword>
<sequence>MDIPFLPPGNYRFPDPRPALAENEGLVCVSTDLAVPRLLAAYPLGIFPWFEENGVFFWFSTAPRTVLLPDKIHIGRSLAKTLRNKPYVVTVNRNFPAVIAACAQIARPGQESSWIGPAFRQAYGELHEAGHAHSFECWYPDGEGNLNLAGGFYGVQIGRAFFGESMFAAQPDASKIAFACAVPYLAECGIELIDCQQDTHHLARFGSQQMAFNDFQATALRLSPSGLQQPITRSILRESCNGLTVRHIG</sequence>
<dbReference type="NCBIfam" id="TIGR00667">
    <property type="entry name" value="aat"/>
    <property type="match status" value="1"/>
</dbReference>
<dbReference type="InterPro" id="IPR042221">
    <property type="entry name" value="Leu/Phe-tRNA_Trfase_N"/>
</dbReference>
<dbReference type="Gene3D" id="3.40.630.70">
    <property type="entry name" value="Leucyl/phenylalanyl-tRNA-protein transferase, C-terminal domain"/>
    <property type="match status" value="1"/>
</dbReference>
<dbReference type="Proteomes" id="UP000279284">
    <property type="component" value="Chromosome"/>
</dbReference>
<evidence type="ECO:0000313" key="5">
    <source>
        <dbReference type="EMBL" id="VEE99488.1"/>
    </source>
</evidence>
<dbReference type="InterPro" id="IPR004616">
    <property type="entry name" value="Leu/Phe-tRNA_Trfase"/>
</dbReference>
<keyword evidence="6" id="KW-1185">Reference proteome</keyword>
<dbReference type="STRING" id="493.BWD07_00555"/>
<dbReference type="EC" id="2.3.2.6" evidence="4"/>
<keyword evidence="1 4" id="KW-0963">Cytoplasm</keyword>
<organism evidence="5 6">
    <name type="scientific">Neisseria canis</name>
    <dbReference type="NCBI Taxonomy" id="493"/>
    <lineage>
        <taxon>Bacteria</taxon>
        <taxon>Pseudomonadati</taxon>
        <taxon>Pseudomonadota</taxon>
        <taxon>Betaproteobacteria</taxon>
        <taxon>Neisseriales</taxon>
        <taxon>Neisseriaceae</taxon>
        <taxon>Neisseria</taxon>
    </lineage>
</organism>
<dbReference type="Gene3D" id="3.30.70.3550">
    <property type="entry name" value="Leucyl/phenylalanyl-tRNA-protein transferase, N-terminal domain"/>
    <property type="match status" value="1"/>
</dbReference>
<dbReference type="PANTHER" id="PTHR30098:SF2">
    <property type="entry name" value="LEUCYL_PHENYLALANYL-TRNA--PROTEIN TRANSFERASE"/>
    <property type="match status" value="1"/>
</dbReference>
<dbReference type="RefSeq" id="WP_085415508.1">
    <property type="nucleotide sequence ID" value="NZ_CAUJPY010000002.1"/>
</dbReference>
<dbReference type="HAMAP" id="MF_00688">
    <property type="entry name" value="Leu_Phe_trans"/>
    <property type="match status" value="1"/>
</dbReference>
<dbReference type="OrthoDB" id="9790282at2"/>
<dbReference type="InterPro" id="IPR016181">
    <property type="entry name" value="Acyl_CoA_acyltransferase"/>
</dbReference>
<dbReference type="KEGG" id="nci:NCTC10296_00365"/>
<evidence type="ECO:0000256" key="3">
    <source>
        <dbReference type="ARBA" id="ARBA00023315"/>
    </source>
</evidence>
<gene>
    <name evidence="4 5" type="primary">aat</name>
    <name evidence="5" type="ORF">NCTC10296_00365</name>
</gene>
<dbReference type="InterPro" id="IPR042203">
    <property type="entry name" value="Leu/Phe-tRNA_Trfase_C"/>
</dbReference>
<comment type="catalytic activity">
    <reaction evidence="4">
        <text>N-terminal L-lysyl-[protein] + L-leucyl-tRNA(Leu) = N-terminal L-leucyl-L-lysyl-[protein] + tRNA(Leu) + H(+)</text>
        <dbReference type="Rhea" id="RHEA:12340"/>
        <dbReference type="Rhea" id="RHEA-COMP:9613"/>
        <dbReference type="Rhea" id="RHEA-COMP:9622"/>
        <dbReference type="Rhea" id="RHEA-COMP:12670"/>
        <dbReference type="Rhea" id="RHEA-COMP:12671"/>
        <dbReference type="ChEBI" id="CHEBI:15378"/>
        <dbReference type="ChEBI" id="CHEBI:65249"/>
        <dbReference type="ChEBI" id="CHEBI:78442"/>
        <dbReference type="ChEBI" id="CHEBI:78494"/>
        <dbReference type="ChEBI" id="CHEBI:133043"/>
        <dbReference type="EC" id="2.3.2.6"/>
    </reaction>
</comment>
<dbReference type="EMBL" id="LR134313">
    <property type="protein sequence ID" value="VEE99488.1"/>
    <property type="molecule type" value="Genomic_DNA"/>
</dbReference>
<dbReference type="Pfam" id="PF03588">
    <property type="entry name" value="Leu_Phe_trans"/>
    <property type="match status" value="1"/>
</dbReference>
<dbReference type="GO" id="GO:0030163">
    <property type="term" value="P:protein catabolic process"/>
    <property type="evidence" value="ECO:0007669"/>
    <property type="project" value="UniProtKB-UniRule"/>
</dbReference>
<comment type="catalytic activity">
    <reaction evidence="4">
        <text>L-phenylalanyl-tRNA(Phe) + an N-terminal L-alpha-aminoacyl-[protein] = an N-terminal L-phenylalanyl-L-alpha-aminoacyl-[protein] + tRNA(Phe)</text>
        <dbReference type="Rhea" id="RHEA:43632"/>
        <dbReference type="Rhea" id="RHEA-COMP:9668"/>
        <dbReference type="Rhea" id="RHEA-COMP:9699"/>
        <dbReference type="Rhea" id="RHEA-COMP:10636"/>
        <dbReference type="Rhea" id="RHEA-COMP:10637"/>
        <dbReference type="ChEBI" id="CHEBI:78442"/>
        <dbReference type="ChEBI" id="CHEBI:78531"/>
        <dbReference type="ChEBI" id="CHEBI:78597"/>
        <dbReference type="ChEBI" id="CHEBI:83561"/>
        <dbReference type="EC" id="2.3.2.6"/>
    </reaction>
</comment>
<comment type="similarity">
    <text evidence="4">Belongs to the L/F-transferase family.</text>
</comment>
<dbReference type="AlphaFoldDB" id="A0A1X3D0W1"/>
<dbReference type="GO" id="GO:0005737">
    <property type="term" value="C:cytoplasm"/>
    <property type="evidence" value="ECO:0007669"/>
    <property type="project" value="UniProtKB-SubCell"/>
</dbReference>
<dbReference type="PANTHER" id="PTHR30098">
    <property type="entry name" value="LEUCYL/PHENYLALANYL-TRNA--PROTEIN TRANSFERASE"/>
    <property type="match status" value="1"/>
</dbReference>
<comment type="function">
    <text evidence="4">Functions in the N-end rule pathway of protein degradation where it conjugates Leu, Phe and, less efficiently, Met from aminoacyl-tRNAs to the N-termini of proteins containing an N-terminal arginine or lysine.</text>
</comment>
<comment type="catalytic activity">
    <reaction evidence="4">
        <text>N-terminal L-arginyl-[protein] + L-leucyl-tRNA(Leu) = N-terminal L-leucyl-L-arginyl-[protein] + tRNA(Leu) + H(+)</text>
        <dbReference type="Rhea" id="RHEA:50416"/>
        <dbReference type="Rhea" id="RHEA-COMP:9613"/>
        <dbReference type="Rhea" id="RHEA-COMP:9622"/>
        <dbReference type="Rhea" id="RHEA-COMP:12672"/>
        <dbReference type="Rhea" id="RHEA-COMP:12673"/>
        <dbReference type="ChEBI" id="CHEBI:15378"/>
        <dbReference type="ChEBI" id="CHEBI:64719"/>
        <dbReference type="ChEBI" id="CHEBI:78442"/>
        <dbReference type="ChEBI" id="CHEBI:78494"/>
        <dbReference type="ChEBI" id="CHEBI:133044"/>
        <dbReference type="EC" id="2.3.2.6"/>
    </reaction>
</comment>
<reference evidence="5 6" key="1">
    <citation type="submission" date="2018-12" db="EMBL/GenBank/DDBJ databases">
        <authorList>
            <consortium name="Pathogen Informatics"/>
        </authorList>
    </citation>
    <scope>NUCLEOTIDE SEQUENCE [LARGE SCALE GENOMIC DNA]</scope>
    <source>
        <strain evidence="5 6">NCTC10296</strain>
    </source>
</reference>
<evidence type="ECO:0000313" key="6">
    <source>
        <dbReference type="Proteomes" id="UP000279284"/>
    </source>
</evidence>
<dbReference type="SUPFAM" id="SSF55729">
    <property type="entry name" value="Acyl-CoA N-acyltransferases (Nat)"/>
    <property type="match status" value="1"/>
</dbReference>
<name>A0A1X3D0W1_9NEIS</name>
<evidence type="ECO:0000256" key="4">
    <source>
        <dbReference type="HAMAP-Rule" id="MF_00688"/>
    </source>
</evidence>
<accession>A0A1X3D0W1</accession>
<keyword evidence="3 4" id="KW-0012">Acyltransferase</keyword>